<evidence type="ECO:0008006" key="3">
    <source>
        <dbReference type="Google" id="ProtNLM"/>
    </source>
</evidence>
<reference evidence="2" key="1">
    <citation type="journal article" date="2014" name="Environ. Microbiol.">
        <title>Comparative genomics of the marine bacterial genus Glaciecola reveals the high degree of genomic diversity and genomic characteristic for cold adaptation.</title>
        <authorList>
            <person name="Qin Q.L."/>
            <person name="Xie B.B."/>
            <person name="Yu Y."/>
            <person name="Shu Y.L."/>
            <person name="Rong J.C."/>
            <person name="Zhang Y.J."/>
            <person name="Zhao D.L."/>
            <person name="Chen X.L."/>
            <person name="Zhang X.Y."/>
            <person name="Chen B."/>
            <person name="Zhou B.C."/>
            <person name="Zhang Y.Z."/>
        </authorList>
    </citation>
    <scope>NUCLEOTIDE SEQUENCE [LARGE SCALE GENOMIC DNA]</scope>
    <source>
        <strain evidence="2">LMG 21857</strain>
    </source>
</reference>
<organism evidence="1 2">
    <name type="scientific">Paraglaciecola polaris LMG 21857</name>
    <dbReference type="NCBI Taxonomy" id="1129793"/>
    <lineage>
        <taxon>Bacteria</taxon>
        <taxon>Pseudomonadati</taxon>
        <taxon>Pseudomonadota</taxon>
        <taxon>Gammaproteobacteria</taxon>
        <taxon>Alteromonadales</taxon>
        <taxon>Alteromonadaceae</taxon>
        <taxon>Paraglaciecola</taxon>
    </lineage>
</organism>
<gene>
    <name evidence="1" type="ORF">GPLA_2571</name>
</gene>
<keyword evidence="2" id="KW-1185">Reference proteome</keyword>
<accession>K6YL87</accession>
<dbReference type="EMBL" id="BAER01000061">
    <property type="protein sequence ID" value="GAC33469.1"/>
    <property type="molecule type" value="Genomic_DNA"/>
</dbReference>
<dbReference type="AlphaFoldDB" id="K6YL87"/>
<dbReference type="STRING" id="1129793.GPLA_2571"/>
<dbReference type="RefSeq" id="WP_007105248.1">
    <property type="nucleotide sequence ID" value="NZ_BAER01000061.1"/>
</dbReference>
<evidence type="ECO:0000313" key="1">
    <source>
        <dbReference type="EMBL" id="GAC33469.1"/>
    </source>
</evidence>
<name>K6YL87_9ALTE</name>
<dbReference type="SUPFAM" id="SSF51197">
    <property type="entry name" value="Clavaminate synthase-like"/>
    <property type="match status" value="1"/>
</dbReference>
<dbReference type="Proteomes" id="UP000006322">
    <property type="component" value="Unassembled WGS sequence"/>
</dbReference>
<protein>
    <recommendedName>
        <fullName evidence="3">Phytanoyl-CoA dioxygenase</fullName>
    </recommendedName>
</protein>
<proteinExistence type="predicted"/>
<evidence type="ECO:0000313" key="2">
    <source>
        <dbReference type="Proteomes" id="UP000006322"/>
    </source>
</evidence>
<sequence>MHFRLALEYELGIELIPVSHRQWDSEEALAIRMQYNGKLPSDSISSGVKVAFSAGDLLVFSANMLHRGIYGLERMVLVILLCDPEPALLKSAPSDCLPSQEILSTLDNSGLFERALSLRK</sequence>
<comment type="caution">
    <text evidence="1">The sequence shown here is derived from an EMBL/GenBank/DDBJ whole genome shotgun (WGS) entry which is preliminary data.</text>
</comment>